<evidence type="ECO:0000256" key="4">
    <source>
        <dbReference type="ARBA" id="ARBA00023134"/>
    </source>
</evidence>
<sequence>MLTLQVGQCGNQLGRALFDKLAAEQEADTGDSSFFHSADAFRSDRSVVHARSRRRARAVLVDMEPKVIQQCYKMESAAAAWEYGPKSAFTRQSGSGNNWASGYRTQGTQVETELLDLLQSEAERCDLLSGFLTLQSAAGGTGSGLGSFLTEELADFYPSTSLLNAVNDAASLICQKLLRIPHPSFDAMNEVLAAHLASSILPVGSNSDRSFDLLGEIRDRLCQHPGFKLLDIKMVPLMPHRSKKFSTHTWTGVVKHLHQMQVANAAFEEGVDWDISLSSEQGRVLNRSDVHPMEYGLVSTLFIRLELQLLRQNRDSDQQFQGNGADIGGGILCRADTRIADEERPQSSKRRMEISLILFSFLRGRISLVLGQQTQAPISRSQRRHHFKRLKRLQKRDNAVVQLQFTFLRNWFWALIDRLAAASAFRLRAIFSRYFCACVMVWRVVRVPICAAIVFHGPDG</sequence>
<dbReference type="AlphaFoldDB" id="A0A6G0P0P8"/>
<accession>A0A6G0P0P8</accession>
<comment type="caution">
    <text evidence="7">The sequence shown here is derived from an EMBL/GenBank/DDBJ whole genome shotgun (WGS) entry which is preliminary data.</text>
</comment>
<protein>
    <recommendedName>
        <fullName evidence="6">Tubulin/FtsZ GTPase domain-containing protein</fullName>
    </recommendedName>
</protein>
<dbReference type="InterPro" id="IPR036525">
    <property type="entry name" value="Tubulin/FtsZ_GTPase_sf"/>
</dbReference>
<dbReference type="InterPro" id="IPR017975">
    <property type="entry name" value="Tubulin_CS"/>
</dbReference>
<comment type="similarity">
    <text evidence="1 5">Belongs to the tubulin family.</text>
</comment>
<keyword evidence="4 5" id="KW-0342">GTP-binding</keyword>
<dbReference type="InterPro" id="IPR000217">
    <property type="entry name" value="Tubulin"/>
</dbReference>
<dbReference type="SMART" id="SM00864">
    <property type="entry name" value="Tubulin"/>
    <property type="match status" value="1"/>
</dbReference>
<evidence type="ECO:0000256" key="2">
    <source>
        <dbReference type="ARBA" id="ARBA00022701"/>
    </source>
</evidence>
<dbReference type="SUPFAM" id="SSF52490">
    <property type="entry name" value="Tubulin nucleotide-binding domain-like"/>
    <property type="match status" value="1"/>
</dbReference>
<dbReference type="EMBL" id="QXGC01000549">
    <property type="protein sequence ID" value="KAE9230314.1"/>
    <property type="molecule type" value="Genomic_DNA"/>
</dbReference>
<evidence type="ECO:0000256" key="1">
    <source>
        <dbReference type="ARBA" id="ARBA00009636"/>
    </source>
</evidence>
<dbReference type="GO" id="GO:0005525">
    <property type="term" value="F:GTP binding"/>
    <property type="evidence" value="ECO:0007669"/>
    <property type="project" value="UniProtKB-UniRule"/>
</dbReference>
<dbReference type="CDD" id="cd02189">
    <property type="entry name" value="delta_zeta_tubulin-like"/>
    <property type="match status" value="1"/>
</dbReference>
<dbReference type="GO" id="GO:0005874">
    <property type="term" value="C:microtubule"/>
    <property type="evidence" value="ECO:0007669"/>
    <property type="project" value="UniProtKB-KW"/>
</dbReference>
<name>A0A6G0P0P8_9STRA</name>
<dbReference type="PROSITE" id="PS00227">
    <property type="entry name" value="TUBULIN"/>
    <property type="match status" value="1"/>
</dbReference>
<proteinExistence type="inferred from homology"/>
<dbReference type="PANTHER" id="PTHR11588">
    <property type="entry name" value="TUBULIN"/>
    <property type="match status" value="1"/>
</dbReference>
<dbReference type="Pfam" id="PF00091">
    <property type="entry name" value="Tubulin"/>
    <property type="match status" value="1"/>
</dbReference>
<feature type="domain" description="Tubulin/FtsZ GTPase" evidence="6">
    <location>
        <begin position="45"/>
        <end position="207"/>
    </location>
</feature>
<evidence type="ECO:0000259" key="6">
    <source>
        <dbReference type="SMART" id="SM00864"/>
    </source>
</evidence>
<dbReference type="InterPro" id="IPR003008">
    <property type="entry name" value="Tubulin_FtsZ_GTPase"/>
</dbReference>
<dbReference type="Proteomes" id="UP000476176">
    <property type="component" value="Unassembled WGS sequence"/>
</dbReference>
<keyword evidence="2 5" id="KW-0493">Microtubule</keyword>
<keyword evidence="3 5" id="KW-0547">Nucleotide-binding</keyword>
<gene>
    <name evidence="7" type="ORF">PF004_g10527</name>
</gene>
<evidence type="ECO:0000313" key="7">
    <source>
        <dbReference type="EMBL" id="KAE9230314.1"/>
    </source>
</evidence>
<dbReference type="GO" id="GO:0007017">
    <property type="term" value="P:microtubule-based process"/>
    <property type="evidence" value="ECO:0007669"/>
    <property type="project" value="InterPro"/>
</dbReference>
<evidence type="ECO:0000313" key="8">
    <source>
        <dbReference type="Proteomes" id="UP000476176"/>
    </source>
</evidence>
<evidence type="ECO:0000256" key="3">
    <source>
        <dbReference type="ARBA" id="ARBA00022741"/>
    </source>
</evidence>
<organism evidence="7 8">
    <name type="scientific">Phytophthora fragariae</name>
    <dbReference type="NCBI Taxonomy" id="53985"/>
    <lineage>
        <taxon>Eukaryota</taxon>
        <taxon>Sar</taxon>
        <taxon>Stramenopiles</taxon>
        <taxon>Oomycota</taxon>
        <taxon>Peronosporomycetes</taxon>
        <taxon>Peronosporales</taxon>
        <taxon>Peronosporaceae</taxon>
        <taxon>Phytophthora</taxon>
    </lineage>
</organism>
<dbReference type="Gene3D" id="3.40.50.1440">
    <property type="entry name" value="Tubulin/FtsZ, GTPase domain"/>
    <property type="match status" value="2"/>
</dbReference>
<reference evidence="7 8" key="1">
    <citation type="submission" date="2018-09" db="EMBL/GenBank/DDBJ databases">
        <title>Genomic investigation of the strawberry pathogen Phytophthora fragariae indicates pathogenicity is determined by transcriptional variation in three key races.</title>
        <authorList>
            <person name="Adams T.M."/>
            <person name="Armitage A.D."/>
            <person name="Sobczyk M.K."/>
            <person name="Bates H.J."/>
            <person name="Dunwell J.M."/>
            <person name="Nellist C.F."/>
            <person name="Harrison R.J."/>
        </authorList>
    </citation>
    <scope>NUCLEOTIDE SEQUENCE [LARGE SCALE GENOMIC DNA]</scope>
    <source>
        <strain evidence="7 8">BC-23</strain>
    </source>
</reference>
<dbReference type="PRINTS" id="PR01161">
    <property type="entry name" value="TUBULIN"/>
</dbReference>
<evidence type="ECO:0000256" key="5">
    <source>
        <dbReference type="RuleBase" id="RU000352"/>
    </source>
</evidence>